<feature type="region of interest" description="Disordered" evidence="13">
    <location>
        <begin position="341"/>
        <end position="422"/>
    </location>
</feature>
<dbReference type="FunFam" id="2.10.110.10:FF:000080">
    <property type="entry name" value="actin-binding LIM protein 1 isoform X6"/>
    <property type="match status" value="1"/>
</dbReference>
<dbReference type="PANTHER" id="PTHR24213">
    <property type="entry name" value="ACTIN-BINDING LIM PROTEIN"/>
    <property type="match status" value="1"/>
</dbReference>
<name>A0A8D2BSV3_PIG</name>
<dbReference type="CDD" id="cd09330">
    <property type="entry name" value="LIM4_abLIM"/>
    <property type="match status" value="1"/>
</dbReference>
<keyword evidence="7 12" id="KW-0440">LIM domain</keyword>
<feature type="compositionally biased region" description="Polar residues" evidence="13">
    <location>
        <begin position="450"/>
        <end position="467"/>
    </location>
</feature>
<dbReference type="Pfam" id="PF00412">
    <property type="entry name" value="LIM"/>
    <property type="match status" value="4"/>
</dbReference>
<dbReference type="PROSITE" id="PS51089">
    <property type="entry name" value="HP"/>
    <property type="match status" value="1"/>
</dbReference>
<dbReference type="CDD" id="cd09329">
    <property type="entry name" value="LIM3_abLIM"/>
    <property type="match status" value="1"/>
</dbReference>
<dbReference type="GO" id="GO:0046872">
    <property type="term" value="F:metal ion binding"/>
    <property type="evidence" value="ECO:0007669"/>
    <property type="project" value="UniProtKB-KW"/>
</dbReference>
<dbReference type="CDD" id="cd09327">
    <property type="entry name" value="LIM1_abLIM"/>
    <property type="match status" value="1"/>
</dbReference>
<comment type="subcellular location">
    <subcellularLocation>
        <location evidence="1">Cytoplasm</location>
    </subcellularLocation>
</comment>
<evidence type="ECO:0000259" key="15">
    <source>
        <dbReference type="PROSITE" id="PS51089"/>
    </source>
</evidence>
<dbReference type="FunFam" id="2.10.110.10:FF:000007">
    <property type="entry name" value="actin-binding LIM protein 1 isoform X1"/>
    <property type="match status" value="1"/>
</dbReference>
<evidence type="ECO:0000256" key="6">
    <source>
        <dbReference type="ARBA" id="ARBA00022833"/>
    </source>
</evidence>
<dbReference type="SMART" id="SM00153">
    <property type="entry name" value="VHP"/>
    <property type="match status" value="1"/>
</dbReference>
<evidence type="ECO:0000256" key="4">
    <source>
        <dbReference type="ARBA" id="ARBA00022723"/>
    </source>
</evidence>
<feature type="compositionally biased region" description="Basic and acidic residues" evidence="13">
    <location>
        <begin position="398"/>
        <end position="409"/>
    </location>
</feature>
<dbReference type="Gene3D" id="2.10.110.10">
    <property type="entry name" value="Cysteine Rich Protein"/>
    <property type="match status" value="4"/>
</dbReference>
<dbReference type="InterPro" id="IPR001781">
    <property type="entry name" value="Znf_LIM"/>
</dbReference>
<keyword evidence="3" id="KW-0597">Phosphoprotein</keyword>
<organism evidence="16 17">
    <name type="scientific">Sus scrofa</name>
    <name type="common">Pig</name>
    <dbReference type="NCBI Taxonomy" id="9823"/>
    <lineage>
        <taxon>Eukaryota</taxon>
        <taxon>Metazoa</taxon>
        <taxon>Chordata</taxon>
        <taxon>Craniata</taxon>
        <taxon>Vertebrata</taxon>
        <taxon>Euteleostomi</taxon>
        <taxon>Mammalia</taxon>
        <taxon>Eutheria</taxon>
        <taxon>Laurasiatheria</taxon>
        <taxon>Artiodactyla</taxon>
        <taxon>Suina</taxon>
        <taxon>Suidae</taxon>
        <taxon>Sus</taxon>
    </lineage>
</organism>
<dbReference type="AlphaFoldDB" id="A0A8D2BSV3"/>
<evidence type="ECO:0000259" key="14">
    <source>
        <dbReference type="PROSITE" id="PS50023"/>
    </source>
</evidence>
<feature type="domain" description="LIM zinc-binding" evidence="14">
    <location>
        <begin position="22"/>
        <end position="81"/>
    </location>
</feature>
<dbReference type="GO" id="GO:0005737">
    <property type="term" value="C:cytoplasm"/>
    <property type="evidence" value="ECO:0007669"/>
    <property type="project" value="UniProtKB-SubCell"/>
</dbReference>
<evidence type="ECO:0000256" key="2">
    <source>
        <dbReference type="ARBA" id="ARBA00022490"/>
    </source>
</evidence>
<feature type="region of interest" description="Disordered" evidence="13">
    <location>
        <begin position="443"/>
        <end position="505"/>
    </location>
</feature>
<feature type="domain" description="LIM zinc-binding" evidence="14">
    <location>
        <begin position="82"/>
        <end position="141"/>
    </location>
</feature>
<evidence type="ECO:0000256" key="13">
    <source>
        <dbReference type="SAM" id="MobiDB-lite"/>
    </source>
</evidence>
<dbReference type="SMART" id="SM00132">
    <property type="entry name" value="LIM"/>
    <property type="match status" value="4"/>
</dbReference>
<keyword evidence="6 12" id="KW-0862">Zinc</keyword>
<evidence type="ECO:0000256" key="11">
    <source>
        <dbReference type="ARBA" id="ARBA00075723"/>
    </source>
</evidence>
<feature type="compositionally biased region" description="Low complexity" evidence="13">
    <location>
        <begin position="374"/>
        <end position="383"/>
    </location>
</feature>
<feature type="compositionally biased region" description="Low complexity" evidence="13">
    <location>
        <begin position="279"/>
        <end position="294"/>
    </location>
</feature>
<dbReference type="Proteomes" id="UP000694723">
    <property type="component" value="Unplaced"/>
</dbReference>
<evidence type="ECO:0000256" key="10">
    <source>
        <dbReference type="ARBA" id="ARBA00071022"/>
    </source>
</evidence>
<evidence type="ECO:0000256" key="12">
    <source>
        <dbReference type="PROSITE-ProRule" id="PRU00125"/>
    </source>
</evidence>
<dbReference type="PROSITE" id="PS00478">
    <property type="entry name" value="LIM_DOMAIN_1"/>
    <property type="match status" value="3"/>
</dbReference>
<comment type="subunit">
    <text evidence="9">Interacts with F-actin and ABRA.</text>
</comment>
<proteinExistence type="predicted"/>
<feature type="compositionally biased region" description="Polar residues" evidence="13">
    <location>
        <begin position="343"/>
        <end position="355"/>
    </location>
</feature>
<dbReference type="InterPro" id="IPR003128">
    <property type="entry name" value="Villin_headpiece"/>
</dbReference>
<dbReference type="Pfam" id="PF16182">
    <property type="entry name" value="AbLIM_anchor"/>
    <property type="match status" value="2"/>
</dbReference>
<dbReference type="PROSITE" id="PS50023">
    <property type="entry name" value="LIM_DOMAIN_2"/>
    <property type="match status" value="3"/>
</dbReference>
<dbReference type="Pfam" id="PF02209">
    <property type="entry name" value="VHP"/>
    <property type="match status" value="1"/>
</dbReference>
<dbReference type="SUPFAM" id="SSF47050">
    <property type="entry name" value="VHP, Villin headpiece domain"/>
    <property type="match status" value="1"/>
</dbReference>
<dbReference type="InterPro" id="IPR051618">
    <property type="entry name" value="Actin-binding_LIM"/>
</dbReference>
<protein>
    <recommendedName>
        <fullName evidence="10">Actin-binding LIM protein 2</fullName>
    </recommendedName>
    <alternativeName>
        <fullName evidence="11">Actin-binding LIM protein family member 2</fullName>
    </alternativeName>
</protein>
<dbReference type="SUPFAM" id="SSF57716">
    <property type="entry name" value="Glucocorticoid receptor-like (DNA-binding domain)"/>
    <property type="match status" value="5"/>
</dbReference>
<dbReference type="GO" id="GO:0003779">
    <property type="term" value="F:actin binding"/>
    <property type="evidence" value="ECO:0007669"/>
    <property type="project" value="InterPro"/>
</dbReference>
<evidence type="ECO:0000256" key="1">
    <source>
        <dbReference type="ARBA" id="ARBA00004496"/>
    </source>
</evidence>
<evidence type="ECO:0000256" key="5">
    <source>
        <dbReference type="ARBA" id="ARBA00022737"/>
    </source>
</evidence>
<evidence type="ECO:0000256" key="8">
    <source>
        <dbReference type="ARBA" id="ARBA00060056"/>
    </source>
</evidence>
<dbReference type="FunFam" id="2.10.110.10:FF:000053">
    <property type="entry name" value="Actin-binding LIM protein family, member 2"/>
    <property type="match status" value="1"/>
</dbReference>
<dbReference type="PANTHER" id="PTHR24213:SF6">
    <property type="entry name" value="ACTIN-BINDING LIM PROTEIN 2"/>
    <property type="match status" value="1"/>
</dbReference>
<keyword evidence="2" id="KW-0963">Cytoplasm</keyword>
<evidence type="ECO:0000256" key="7">
    <source>
        <dbReference type="ARBA" id="ARBA00023038"/>
    </source>
</evidence>
<dbReference type="InterPro" id="IPR036886">
    <property type="entry name" value="Villin_headpiece_dom_sf"/>
</dbReference>
<dbReference type="FunFam" id="2.10.110.10:FF:000003">
    <property type="entry name" value="actin-binding LIM protein 1 isoform X1"/>
    <property type="match status" value="1"/>
</dbReference>
<evidence type="ECO:0000256" key="9">
    <source>
        <dbReference type="ARBA" id="ARBA00065493"/>
    </source>
</evidence>
<accession>A0A8D2BSV3</accession>
<reference evidence="16" key="1">
    <citation type="submission" date="2025-08" db="UniProtKB">
        <authorList>
            <consortium name="Ensembl"/>
        </authorList>
    </citation>
    <scope>IDENTIFICATION</scope>
</reference>
<dbReference type="GO" id="GO:0007010">
    <property type="term" value="P:cytoskeleton organization"/>
    <property type="evidence" value="ECO:0007669"/>
    <property type="project" value="InterPro"/>
</dbReference>
<keyword evidence="4 12" id="KW-0479">Metal-binding</keyword>
<sequence>MSAVSEPQAAPGALEKPPGSAILCNTCGGVCRGEVLRVQSKYFHIQCFVCKACGCDLAEGGFFVRQGEYICTQDYQRLYGTRCFSCDQFIEGEVVSALGKTYHPDCFVCAVCRSPFPPGDRVTFNGKECMCQKCSLPKSAGGSVHLSQGLWSCGGCGAEIKNGQSLVALDKHWHLGCFKCKTCGKQLNAEYISKDGLPYCEADYHAKFGIRCDGCEKYITGHVLEAGEKHYHPLCALCVRCGRMFSEGEEMYLQGSSIWHPACRQAARTEDKNKETRTSSESIISVPASSASGSPSRVIYAKLGDEILDYRDLAALPKSKAIYDIDRPDMISYAPYVSHSVGDRQSCSESPQLLSPTPPEGDRDDRSYKQCRTSSPSSTGSVSLGRYTPTSRSPQHYSRPDTGVKDNIYRKPPIYKQHAARRLDGEDASLELDNRKKTSWLISKGDADTRTNSPDLDSQALSHSSGTDRGPLQTMHADDLYSRLPYSRSDPVPGPGKNGLDHRNANLAPCGADSDASWGTREYKVRGSPAPLRTSRRHAAPAQVKSSFCCALPVKCVCPMQTQIYPYDALIVTNRIRVKLPKDVDRTRLERHLSLEEFQEVFGMSMEEFDRLALWKRNDLKKKALLF</sequence>
<feature type="compositionally biased region" description="Basic and acidic residues" evidence="13">
    <location>
        <begin position="269"/>
        <end position="278"/>
    </location>
</feature>
<comment type="function">
    <text evidence="8">May act as scaffold protein. May stimulate ABRA activity and ABRA-dependent SRF transcriptional activity.</text>
</comment>
<dbReference type="CDD" id="cd09328">
    <property type="entry name" value="LIM2_abLIM"/>
    <property type="match status" value="1"/>
</dbReference>
<feature type="domain" description="HP" evidence="15">
    <location>
        <begin position="559"/>
        <end position="627"/>
    </location>
</feature>
<keyword evidence="5" id="KW-0677">Repeat</keyword>
<dbReference type="Gene3D" id="1.10.950.10">
    <property type="entry name" value="Villin headpiece domain"/>
    <property type="match status" value="1"/>
</dbReference>
<dbReference type="Ensembl" id="ENSSSCT00060094706.1">
    <property type="protein sequence ID" value="ENSSSCP00060040956.1"/>
    <property type="gene ID" value="ENSSSCG00060069158.1"/>
</dbReference>
<dbReference type="FunFam" id="1.10.950.10:FF:000001">
    <property type="entry name" value="actin-binding LIM protein 1 isoform X2"/>
    <property type="match status" value="1"/>
</dbReference>
<feature type="domain" description="LIM zinc-binding" evidence="14">
    <location>
        <begin position="151"/>
        <end position="210"/>
    </location>
</feature>
<evidence type="ECO:0000313" key="16">
    <source>
        <dbReference type="Ensembl" id="ENSSSCP00060040956.1"/>
    </source>
</evidence>
<evidence type="ECO:0000256" key="3">
    <source>
        <dbReference type="ARBA" id="ARBA00022553"/>
    </source>
</evidence>
<evidence type="ECO:0000313" key="17">
    <source>
        <dbReference type="Proteomes" id="UP000694723"/>
    </source>
</evidence>
<dbReference type="InterPro" id="IPR032402">
    <property type="entry name" value="AbLIM_anchor"/>
</dbReference>
<feature type="region of interest" description="Disordered" evidence="13">
    <location>
        <begin position="269"/>
        <end position="294"/>
    </location>
</feature>